<dbReference type="EMBL" id="CP093347">
    <property type="protein sequence ID" value="WOG99405.1"/>
    <property type="molecule type" value="Genomic_DNA"/>
</dbReference>
<sequence length="139" mass="16082">MHILLNHMLSLADELNDKKLNHKLSLEDELNDKEGEDPISFDDANQKGVWKEAMKDEIKSIEENKTWELTELPPHKKSIGVKWVYKTKMNLDGTINKHKARLVAKGYKQKEGEDFREVFAPVSRLETVRLLISLATQNN</sequence>
<dbReference type="KEGG" id="dcr:108221171"/>
<name>A0AAF1B0Q2_DAUCS</name>
<keyword evidence="3" id="KW-1185">Reference proteome</keyword>
<reference evidence="2" key="1">
    <citation type="journal article" date="2016" name="Nat. Genet.">
        <title>A high-quality carrot genome assembly provides new insights into carotenoid accumulation and asterid genome evolution.</title>
        <authorList>
            <person name="Iorizzo M."/>
            <person name="Ellison S."/>
            <person name="Senalik D."/>
            <person name="Zeng P."/>
            <person name="Satapoomin P."/>
            <person name="Huang J."/>
            <person name="Bowman M."/>
            <person name="Iovene M."/>
            <person name="Sanseverino W."/>
            <person name="Cavagnaro P."/>
            <person name="Yildiz M."/>
            <person name="Macko-Podgorni A."/>
            <person name="Moranska E."/>
            <person name="Grzebelus E."/>
            <person name="Grzebelus D."/>
            <person name="Ashrafi H."/>
            <person name="Zheng Z."/>
            <person name="Cheng S."/>
            <person name="Spooner D."/>
            <person name="Van Deynze A."/>
            <person name="Simon P."/>
        </authorList>
    </citation>
    <scope>NUCLEOTIDE SEQUENCE</scope>
    <source>
        <tissue evidence="2">Leaf</tissue>
    </source>
</reference>
<accession>A0AAF1B0Q2</accession>
<dbReference type="Pfam" id="PF07727">
    <property type="entry name" value="RVT_2"/>
    <property type="match status" value="1"/>
</dbReference>
<feature type="domain" description="Reverse transcriptase Ty1/copia-type" evidence="1">
    <location>
        <begin position="64"/>
        <end position="139"/>
    </location>
</feature>
<dbReference type="AlphaFoldDB" id="A0AAF1B0Q2"/>
<reference evidence="2" key="2">
    <citation type="submission" date="2022-03" db="EMBL/GenBank/DDBJ databases">
        <title>Draft title - Genomic analysis of global carrot germplasm unveils the trajectory of domestication and the origin of high carotenoid orange carrot.</title>
        <authorList>
            <person name="Iorizzo M."/>
            <person name="Ellison S."/>
            <person name="Senalik D."/>
            <person name="Macko-Podgorni A."/>
            <person name="Grzebelus D."/>
            <person name="Bostan H."/>
            <person name="Rolling W."/>
            <person name="Curaba J."/>
            <person name="Simon P."/>
        </authorList>
    </citation>
    <scope>NUCLEOTIDE SEQUENCE</scope>
    <source>
        <tissue evidence="2">Leaf</tissue>
    </source>
</reference>
<gene>
    <name evidence="2" type="ORF">DCAR_0518753</name>
</gene>
<dbReference type="InterPro" id="IPR013103">
    <property type="entry name" value="RVT_2"/>
</dbReference>
<organism evidence="2 3">
    <name type="scientific">Daucus carota subsp. sativus</name>
    <name type="common">Carrot</name>
    <dbReference type="NCBI Taxonomy" id="79200"/>
    <lineage>
        <taxon>Eukaryota</taxon>
        <taxon>Viridiplantae</taxon>
        <taxon>Streptophyta</taxon>
        <taxon>Embryophyta</taxon>
        <taxon>Tracheophyta</taxon>
        <taxon>Spermatophyta</taxon>
        <taxon>Magnoliopsida</taxon>
        <taxon>eudicotyledons</taxon>
        <taxon>Gunneridae</taxon>
        <taxon>Pentapetalae</taxon>
        <taxon>asterids</taxon>
        <taxon>campanulids</taxon>
        <taxon>Apiales</taxon>
        <taxon>Apiaceae</taxon>
        <taxon>Apioideae</taxon>
        <taxon>Scandiceae</taxon>
        <taxon>Daucinae</taxon>
        <taxon>Daucus</taxon>
        <taxon>Daucus sect. Daucus</taxon>
    </lineage>
</organism>
<evidence type="ECO:0000313" key="3">
    <source>
        <dbReference type="Proteomes" id="UP000077755"/>
    </source>
</evidence>
<evidence type="ECO:0000259" key="1">
    <source>
        <dbReference type="Pfam" id="PF07727"/>
    </source>
</evidence>
<evidence type="ECO:0000313" key="2">
    <source>
        <dbReference type="EMBL" id="WOG99405.1"/>
    </source>
</evidence>
<protein>
    <recommendedName>
        <fullName evidence="1">Reverse transcriptase Ty1/copia-type domain-containing protein</fullName>
    </recommendedName>
</protein>
<dbReference type="Proteomes" id="UP000077755">
    <property type="component" value="Chromosome 5"/>
</dbReference>
<proteinExistence type="predicted"/>